<organism evidence="12 13">
    <name type="scientific">Scleroderma citrinum Foug A</name>
    <dbReference type="NCBI Taxonomy" id="1036808"/>
    <lineage>
        <taxon>Eukaryota</taxon>
        <taxon>Fungi</taxon>
        <taxon>Dikarya</taxon>
        <taxon>Basidiomycota</taxon>
        <taxon>Agaricomycotina</taxon>
        <taxon>Agaricomycetes</taxon>
        <taxon>Agaricomycetidae</taxon>
        <taxon>Boletales</taxon>
        <taxon>Sclerodermatineae</taxon>
        <taxon>Sclerodermataceae</taxon>
        <taxon>Scleroderma</taxon>
    </lineage>
</organism>
<keyword evidence="5" id="KW-0597">Phosphoprotein</keyword>
<dbReference type="InterPro" id="IPR018866">
    <property type="entry name" value="Znf-4CXXC_R1"/>
</dbReference>
<comment type="subcellular location">
    <subcellularLocation>
        <location evidence="2">Cytoplasm</location>
    </subcellularLocation>
    <subcellularLocation>
        <location evidence="1">Nucleus</location>
    </subcellularLocation>
</comment>
<evidence type="ECO:0000256" key="9">
    <source>
        <dbReference type="ARBA" id="ARBA00023242"/>
    </source>
</evidence>
<evidence type="ECO:0000256" key="10">
    <source>
        <dbReference type="SAM" id="MobiDB-lite"/>
    </source>
</evidence>
<feature type="region of interest" description="Disordered" evidence="10">
    <location>
        <begin position="203"/>
        <end position="306"/>
    </location>
</feature>
<evidence type="ECO:0000256" key="3">
    <source>
        <dbReference type="ARBA" id="ARBA00022490"/>
    </source>
</evidence>
<gene>
    <name evidence="12" type="ORF">SCLCIDRAFT_585702</name>
</gene>
<keyword evidence="13" id="KW-1185">Reference proteome</keyword>
<keyword evidence="6" id="KW-0832">Ubl conjugation</keyword>
<evidence type="ECO:0000259" key="11">
    <source>
        <dbReference type="Pfam" id="PF10497"/>
    </source>
</evidence>
<feature type="compositionally biased region" description="Polar residues" evidence="10">
    <location>
        <begin position="37"/>
        <end position="68"/>
    </location>
</feature>
<reference evidence="12 13" key="1">
    <citation type="submission" date="2014-04" db="EMBL/GenBank/DDBJ databases">
        <authorList>
            <consortium name="DOE Joint Genome Institute"/>
            <person name="Kuo A."/>
            <person name="Kohler A."/>
            <person name="Nagy L.G."/>
            <person name="Floudas D."/>
            <person name="Copeland A."/>
            <person name="Barry K.W."/>
            <person name="Cichocki N."/>
            <person name="Veneault-Fourrey C."/>
            <person name="LaButti K."/>
            <person name="Lindquist E.A."/>
            <person name="Lipzen A."/>
            <person name="Lundell T."/>
            <person name="Morin E."/>
            <person name="Murat C."/>
            <person name="Sun H."/>
            <person name="Tunlid A."/>
            <person name="Henrissat B."/>
            <person name="Grigoriev I.V."/>
            <person name="Hibbett D.S."/>
            <person name="Martin F."/>
            <person name="Nordberg H.P."/>
            <person name="Cantor M.N."/>
            <person name="Hua S.X."/>
        </authorList>
    </citation>
    <scope>NUCLEOTIDE SEQUENCE [LARGE SCALE GENOMIC DNA]</scope>
    <source>
        <strain evidence="12 13">Foug A</strain>
    </source>
</reference>
<dbReference type="AlphaFoldDB" id="A0A0C2ZU57"/>
<dbReference type="InterPro" id="IPR040221">
    <property type="entry name" value="CDCA7/CDA7L"/>
</dbReference>
<feature type="region of interest" description="Disordered" evidence="10">
    <location>
        <begin position="513"/>
        <end position="532"/>
    </location>
</feature>
<dbReference type="PANTHER" id="PTHR31169">
    <property type="entry name" value="OS05G0300700 PROTEIN"/>
    <property type="match status" value="1"/>
</dbReference>
<feature type="compositionally biased region" description="Basic and acidic residues" evidence="10">
    <location>
        <begin position="1"/>
        <end position="10"/>
    </location>
</feature>
<keyword evidence="3" id="KW-0963">Cytoplasm</keyword>
<evidence type="ECO:0000256" key="2">
    <source>
        <dbReference type="ARBA" id="ARBA00004496"/>
    </source>
</evidence>
<dbReference type="Proteomes" id="UP000053989">
    <property type="component" value="Unassembled WGS sequence"/>
</dbReference>
<keyword evidence="8" id="KW-0804">Transcription</keyword>
<dbReference type="Pfam" id="PF10497">
    <property type="entry name" value="zf-4CXXC_R1"/>
    <property type="match status" value="1"/>
</dbReference>
<protein>
    <recommendedName>
        <fullName evidence="11">Zinc-finger domain-containing protein</fullName>
    </recommendedName>
</protein>
<evidence type="ECO:0000256" key="5">
    <source>
        <dbReference type="ARBA" id="ARBA00022553"/>
    </source>
</evidence>
<dbReference type="OrthoDB" id="298344at2759"/>
<keyword evidence="4" id="KW-1017">Isopeptide bond</keyword>
<dbReference type="GO" id="GO:0006355">
    <property type="term" value="P:regulation of DNA-templated transcription"/>
    <property type="evidence" value="ECO:0007669"/>
    <property type="project" value="InterPro"/>
</dbReference>
<dbReference type="HOGENOM" id="CLU_019575_0_0_1"/>
<evidence type="ECO:0000256" key="6">
    <source>
        <dbReference type="ARBA" id="ARBA00022843"/>
    </source>
</evidence>
<sequence length="738" mass="81860">MANARGERPAVRRQSMVFVEIPPSPLHTARKAANHPHMSSTSTGCKENALSRLQSSKMISSTASTIANSHKRKLDAEGDQLSTKKPRQAPTRPVDDLEDSSDEHPNGFVYCHQCNMKRDVSVSVQCTLLDQNGRRCRAKYCESCLKKRYGLILEDILANITAAPRTHSAHVRGEGYFFACPLCDGICNCIDCRHARGFQSTGSLTNVTPQSGLGRAAEVTRQDPKTAGSNADRSVSQKVINKGKAQMQASLTGHGTGAKSAPPLQPPIRSKVGGVAKQSVSSSSKHPNAVRVKEAPKKIPKTKRVPPPTWTDLDISLSLAEAEQRIHIREFTLRFSSVIGISQAHLDELEEIKSYRNGEENELVPWVSEGCVKSLIVGLLNLLDDEGEDKKRLSSVIKSVKESGSNLNKIWCALSTLRGSLTSSRVPSSVVSFPDPLAPPTSISMVRTRSGTNQAHVGDINVIRTAQLVPVISVLVNKAIQSKAVRQEIDSGIDEVKERTKEAREAYRMENERFELAKEKDQKRDKSKSEQHKQIMADIGDALKMVLMGYVTRVSPLGRDMDGRTYWALTPGIKETETALSYLTSFSRESKAASSKVKRSRFVPSDEDRRAMKKWPWFLAVWGPTPPASERTRLEDSEDEGSDDDAEEKWWGFWDPKEITKLVHWIRLKSGLGDVKPTISSAFGDTQMDDLWEVATQDGDNSIPTRDEVESLVKELEQYATLLKYRTKRDEAVVTSRE</sequence>
<evidence type="ECO:0000256" key="8">
    <source>
        <dbReference type="ARBA" id="ARBA00023163"/>
    </source>
</evidence>
<dbReference type="GO" id="GO:0005634">
    <property type="term" value="C:nucleus"/>
    <property type="evidence" value="ECO:0007669"/>
    <property type="project" value="UniProtKB-SubCell"/>
</dbReference>
<keyword evidence="9" id="KW-0539">Nucleus</keyword>
<accession>A0A0C2ZU57</accession>
<dbReference type="EMBL" id="KN822025">
    <property type="protein sequence ID" value="KIM65033.1"/>
    <property type="molecule type" value="Genomic_DNA"/>
</dbReference>
<feature type="compositionally biased region" description="Acidic residues" evidence="10">
    <location>
        <begin position="636"/>
        <end position="647"/>
    </location>
</feature>
<dbReference type="PANTHER" id="PTHR31169:SF8">
    <property type="entry name" value="ZINC-FINGER DOMAIN OF MONOAMINE-OXIDASE A REPRESSOR R1 PROTEIN"/>
    <property type="match status" value="1"/>
</dbReference>
<evidence type="ECO:0000313" key="13">
    <source>
        <dbReference type="Proteomes" id="UP000053989"/>
    </source>
</evidence>
<dbReference type="InParanoid" id="A0A0C2ZU57"/>
<evidence type="ECO:0000313" key="12">
    <source>
        <dbReference type="EMBL" id="KIM65033.1"/>
    </source>
</evidence>
<name>A0A0C2ZU57_9AGAM</name>
<feature type="region of interest" description="Disordered" evidence="10">
    <location>
        <begin position="1"/>
        <end position="102"/>
    </location>
</feature>
<keyword evidence="7" id="KW-0805">Transcription regulation</keyword>
<feature type="domain" description="Zinc-finger" evidence="11">
    <location>
        <begin position="110"/>
        <end position="215"/>
    </location>
</feature>
<reference evidence="13" key="2">
    <citation type="submission" date="2015-01" db="EMBL/GenBank/DDBJ databases">
        <title>Evolutionary Origins and Diversification of the Mycorrhizal Mutualists.</title>
        <authorList>
            <consortium name="DOE Joint Genome Institute"/>
            <consortium name="Mycorrhizal Genomics Consortium"/>
            <person name="Kohler A."/>
            <person name="Kuo A."/>
            <person name="Nagy L.G."/>
            <person name="Floudas D."/>
            <person name="Copeland A."/>
            <person name="Barry K.W."/>
            <person name="Cichocki N."/>
            <person name="Veneault-Fourrey C."/>
            <person name="LaButti K."/>
            <person name="Lindquist E.A."/>
            <person name="Lipzen A."/>
            <person name="Lundell T."/>
            <person name="Morin E."/>
            <person name="Murat C."/>
            <person name="Riley R."/>
            <person name="Ohm R."/>
            <person name="Sun H."/>
            <person name="Tunlid A."/>
            <person name="Henrissat B."/>
            <person name="Grigoriev I.V."/>
            <person name="Hibbett D.S."/>
            <person name="Martin F."/>
        </authorList>
    </citation>
    <scope>NUCLEOTIDE SEQUENCE [LARGE SCALE GENOMIC DNA]</scope>
    <source>
        <strain evidence="13">Foug A</strain>
    </source>
</reference>
<dbReference type="GO" id="GO:0005737">
    <property type="term" value="C:cytoplasm"/>
    <property type="evidence" value="ECO:0007669"/>
    <property type="project" value="UniProtKB-SubCell"/>
</dbReference>
<evidence type="ECO:0000256" key="1">
    <source>
        <dbReference type="ARBA" id="ARBA00004123"/>
    </source>
</evidence>
<feature type="region of interest" description="Disordered" evidence="10">
    <location>
        <begin position="628"/>
        <end position="647"/>
    </location>
</feature>
<proteinExistence type="predicted"/>
<evidence type="ECO:0000256" key="4">
    <source>
        <dbReference type="ARBA" id="ARBA00022499"/>
    </source>
</evidence>
<feature type="compositionally biased region" description="Polar residues" evidence="10">
    <location>
        <begin position="227"/>
        <end position="239"/>
    </location>
</feature>
<dbReference type="STRING" id="1036808.A0A0C2ZU57"/>
<evidence type="ECO:0000256" key="7">
    <source>
        <dbReference type="ARBA" id="ARBA00023015"/>
    </source>
</evidence>